<keyword evidence="3" id="KW-1185">Reference proteome</keyword>
<protein>
    <recommendedName>
        <fullName evidence="4">TraX protein</fullName>
    </recommendedName>
</protein>
<keyword evidence="1" id="KW-0812">Transmembrane</keyword>
<dbReference type="HOGENOM" id="CLU_074054_2_0_9"/>
<comment type="caution">
    <text evidence="2">The sequence shown here is derived from an EMBL/GenBank/DDBJ whole genome shotgun (WGS) entry which is preliminary data.</text>
</comment>
<evidence type="ECO:0008006" key="4">
    <source>
        <dbReference type="Google" id="ProtNLM"/>
    </source>
</evidence>
<evidence type="ECO:0000256" key="1">
    <source>
        <dbReference type="SAM" id="Phobius"/>
    </source>
</evidence>
<evidence type="ECO:0000313" key="2">
    <source>
        <dbReference type="EMBL" id="EOT30480.1"/>
    </source>
</evidence>
<proteinExistence type="predicted"/>
<reference evidence="2 3" key="1">
    <citation type="submission" date="2013-03" db="EMBL/GenBank/DDBJ databases">
        <title>The Genome Sequence of Enterococcus saccharolyticus ATCC_43076 (Illumina only assembly).</title>
        <authorList>
            <consortium name="The Broad Institute Genomics Platform"/>
            <consortium name="The Broad Institute Genome Sequencing Center for Infectious Disease"/>
            <person name="Earl A."/>
            <person name="Russ C."/>
            <person name="Gilmore M."/>
            <person name="Surin D."/>
            <person name="Walker B."/>
            <person name="Young S."/>
            <person name="Zeng Q."/>
            <person name="Gargeya S."/>
            <person name="Fitzgerald M."/>
            <person name="Haas B."/>
            <person name="Abouelleil A."/>
            <person name="Allen A.W."/>
            <person name="Alvarado L."/>
            <person name="Arachchi H.M."/>
            <person name="Berlin A.M."/>
            <person name="Chapman S.B."/>
            <person name="Gainer-Dewar J."/>
            <person name="Goldberg J."/>
            <person name="Griggs A."/>
            <person name="Gujja S."/>
            <person name="Hansen M."/>
            <person name="Howarth C."/>
            <person name="Imamovic A."/>
            <person name="Ireland A."/>
            <person name="Larimer J."/>
            <person name="McCowan C."/>
            <person name="Murphy C."/>
            <person name="Pearson M."/>
            <person name="Poon T.W."/>
            <person name="Priest M."/>
            <person name="Roberts A."/>
            <person name="Saif S."/>
            <person name="Shea T."/>
            <person name="Sisk P."/>
            <person name="Sykes S."/>
            <person name="Wortman J."/>
            <person name="Nusbaum C."/>
            <person name="Birren B."/>
        </authorList>
    </citation>
    <scope>NUCLEOTIDE SEQUENCE [LARGE SCALE GENOMIC DNA]</scope>
    <source>
        <strain evidence="2 3">ATCC 43076</strain>
    </source>
</reference>
<dbReference type="eggNOG" id="ENOG502ZEW4">
    <property type="taxonomic scope" value="Bacteria"/>
</dbReference>
<feature type="transmembrane region" description="Helical" evidence="1">
    <location>
        <begin position="177"/>
        <end position="196"/>
    </location>
</feature>
<keyword evidence="1" id="KW-1133">Transmembrane helix</keyword>
<keyword evidence="1" id="KW-0472">Membrane</keyword>
<dbReference type="PATRIC" id="fig|1139996.3.peg.173"/>
<dbReference type="EMBL" id="AHYT01000001">
    <property type="protein sequence ID" value="EOT30480.1"/>
    <property type="molecule type" value="Genomic_DNA"/>
</dbReference>
<name>S0JPN0_9ENTE</name>
<sequence>MLVLMVFDHISPFVSVETAAVLHVLTRCVGAFFAYMSVEGLFYTRNQEKYLVRLWLAGVGMLLGNQVLNTFVFAPEYAVHNNIFLTLALGTTILYVIQRWQKTHGLGRLLCSACIVGLIIVSPMTEGGMILVPFMLISYFGRNNIWLRNSCWIVFAILLFFMSYVDYGDWQTTLNMLAMNSDFFFISVLPFLALYNGERRSNHPFFKYFFYVFYPVHLYLIALLATLMM</sequence>
<organism evidence="2 3">
    <name type="scientific">Enterococcus saccharolyticus subsp. saccharolyticus ATCC 43076</name>
    <dbReference type="NCBI Taxonomy" id="1139996"/>
    <lineage>
        <taxon>Bacteria</taxon>
        <taxon>Bacillati</taxon>
        <taxon>Bacillota</taxon>
        <taxon>Bacilli</taxon>
        <taxon>Lactobacillales</taxon>
        <taxon>Enterococcaceae</taxon>
        <taxon>Enterococcus</taxon>
    </lineage>
</organism>
<feature type="transmembrane region" description="Helical" evidence="1">
    <location>
        <begin position="109"/>
        <end position="139"/>
    </location>
</feature>
<dbReference type="Pfam" id="PF05857">
    <property type="entry name" value="TraX"/>
    <property type="match status" value="1"/>
</dbReference>
<gene>
    <name evidence="2" type="ORF">OMQ_00183</name>
</gene>
<dbReference type="InterPro" id="IPR008875">
    <property type="entry name" value="TraX"/>
</dbReference>
<feature type="transmembrane region" description="Helical" evidence="1">
    <location>
        <begin position="20"/>
        <end position="38"/>
    </location>
</feature>
<dbReference type="Proteomes" id="UP000014136">
    <property type="component" value="Unassembled WGS sequence"/>
</dbReference>
<dbReference type="AlphaFoldDB" id="S0JPN0"/>
<feature type="transmembrane region" description="Helical" evidence="1">
    <location>
        <begin position="208"/>
        <end position="228"/>
    </location>
</feature>
<dbReference type="OrthoDB" id="9781069at2"/>
<feature type="transmembrane region" description="Helical" evidence="1">
    <location>
        <begin position="50"/>
        <end position="73"/>
    </location>
</feature>
<dbReference type="STRING" id="41997.RV16_GL000958"/>
<feature type="transmembrane region" description="Helical" evidence="1">
    <location>
        <begin position="145"/>
        <end position="165"/>
    </location>
</feature>
<feature type="transmembrane region" description="Helical" evidence="1">
    <location>
        <begin position="79"/>
        <end position="97"/>
    </location>
</feature>
<evidence type="ECO:0000313" key="3">
    <source>
        <dbReference type="Proteomes" id="UP000014136"/>
    </source>
</evidence>
<accession>S0JPN0</accession>